<dbReference type="NCBIfam" id="TIGR00150">
    <property type="entry name" value="T6A_YjeE"/>
    <property type="match status" value="1"/>
</dbReference>
<keyword evidence="12" id="KW-1185">Reference proteome</keyword>
<evidence type="ECO:0000256" key="3">
    <source>
        <dbReference type="ARBA" id="ARBA00019010"/>
    </source>
</evidence>
<keyword evidence="7" id="KW-0547">Nucleotide-binding</keyword>
<evidence type="ECO:0000256" key="8">
    <source>
        <dbReference type="ARBA" id="ARBA00022840"/>
    </source>
</evidence>
<evidence type="ECO:0000256" key="1">
    <source>
        <dbReference type="ARBA" id="ARBA00004496"/>
    </source>
</evidence>
<evidence type="ECO:0000313" key="11">
    <source>
        <dbReference type="EMBL" id="MBM6927954.1"/>
    </source>
</evidence>
<proteinExistence type="inferred from homology"/>
<comment type="similarity">
    <text evidence="2">Belongs to the TsaE family.</text>
</comment>
<dbReference type="Gene3D" id="3.40.50.300">
    <property type="entry name" value="P-loop containing nucleotide triphosphate hydrolases"/>
    <property type="match status" value="1"/>
</dbReference>
<evidence type="ECO:0000256" key="4">
    <source>
        <dbReference type="ARBA" id="ARBA00022490"/>
    </source>
</evidence>
<accession>A0ABS2GSL7</accession>
<evidence type="ECO:0000313" key="12">
    <source>
        <dbReference type="Proteomes" id="UP000777002"/>
    </source>
</evidence>
<keyword evidence="8" id="KW-0067">ATP-binding</keyword>
<dbReference type="PANTHER" id="PTHR33540">
    <property type="entry name" value="TRNA THREONYLCARBAMOYLADENOSINE BIOSYNTHESIS PROTEIN TSAE"/>
    <property type="match status" value="1"/>
</dbReference>
<evidence type="ECO:0000256" key="9">
    <source>
        <dbReference type="ARBA" id="ARBA00022842"/>
    </source>
</evidence>
<organism evidence="11 12">
    <name type="scientific">Parasutterella secunda</name>
    <dbReference type="NCBI Taxonomy" id="626947"/>
    <lineage>
        <taxon>Bacteria</taxon>
        <taxon>Pseudomonadati</taxon>
        <taxon>Pseudomonadota</taxon>
        <taxon>Betaproteobacteria</taxon>
        <taxon>Burkholderiales</taxon>
        <taxon>Sutterellaceae</taxon>
        <taxon>Parasutterella</taxon>
    </lineage>
</organism>
<keyword evidence="9" id="KW-0460">Magnesium</keyword>
<comment type="subcellular location">
    <subcellularLocation>
        <location evidence="1">Cytoplasm</location>
    </subcellularLocation>
</comment>
<evidence type="ECO:0000256" key="7">
    <source>
        <dbReference type="ARBA" id="ARBA00022741"/>
    </source>
</evidence>
<dbReference type="Proteomes" id="UP000777002">
    <property type="component" value="Unassembled WGS sequence"/>
</dbReference>
<sequence>MILLPSPDDTDRLGQLLAQCLTKFRPNVVLQGFNIRLEGNLGAGKTSLTRATLRALGVTGRIKSPTFTLLETYPIDSEIEVFHFDFYRFETPEEFLDAGFRDNFGPGHITFCEWSEKAGECLPPADLTIELEPHDDGRSVQLSASSDLGVNVLSELKKQWPSPVEL</sequence>
<dbReference type="SUPFAM" id="SSF52540">
    <property type="entry name" value="P-loop containing nucleoside triphosphate hydrolases"/>
    <property type="match status" value="1"/>
</dbReference>
<evidence type="ECO:0000256" key="6">
    <source>
        <dbReference type="ARBA" id="ARBA00022723"/>
    </source>
</evidence>
<dbReference type="InterPro" id="IPR027417">
    <property type="entry name" value="P-loop_NTPase"/>
</dbReference>
<gene>
    <name evidence="11" type="primary">tsaE</name>
    <name evidence="11" type="ORF">H5985_01505</name>
</gene>
<evidence type="ECO:0000256" key="2">
    <source>
        <dbReference type="ARBA" id="ARBA00007599"/>
    </source>
</evidence>
<dbReference type="RefSeq" id="WP_205049557.1">
    <property type="nucleotide sequence ID" value="NZ_JACJKX010000002.1"/>
</dbReference>
<dbReference type="EMBL" id="JACJKX010000002">
    <property type="protein sequence ID" value="MBM6927954.1"/>
    <property type="molecule type" value="Genomic_DNA"/>
</dbReference>
<keyword evidence="4" id="KW-0963">Cytoplasm</keyword>
<evidence type="ECO:0000256" key="10">
    <source>
        <dbReference type="ARBA" id="ARBA00032441"/>
    </source>
</evidence>
<dbReference type="Pfam" id="PF02367">
    <property type="entry name" value="TsaE"/>
    <property type="match status" value="1"/>
</dbReference>
<evidence type="ECO:0000256" key="5">
    <source>
        <dbReference type="ARBA" id="ARBA00022694"/>
    </source>
</evidence>
<protein>
    <recommendedName>
        <fullName evidence="3">tRNA threonylcarbamoyladenosine biosynthesis protein TsaE</fullName>
    </recommendedName>
    <alternativeName>
        <fullName evidence="10">t(6)A37 threonylcarbamoyladenosine biosynthesis protein TsaE</fullName>
    </alternativeName>
</protein>
<comment type="caution">
    <text evidence="11">The sequence shown here is derived from an EMBL/GenBank/DDBJ whole genome shotgun (WGS) entry which is preliminary data.</text>
</comment>
<reference evidence="11 12" key="1">
    <citation type="journal article" date="2021" name="Sci. Rep.">
        <title>The distribution of antibiotic resistance genes in chicken gut microbiota commensals.</title>
        <authorList>
            <person name="Juricova H."/>
            <person name="Matiasovicova J."/>
            <person name="Kubasova T."/>
            <person name="Cejkova D."/>
            <person name="Rychlik I."/>
        </authorList>
    </citation>
    <scope>NUCLEOTIDE SEQUENCE [LARGE SCALE GENOMIC DNA]</scope>
    <source>
        <strain evidence="11 12">An562</strain>
    </source>
</reference>
<keyword evidence="5" id="KW-0819">tRNA processing</keyword>
<keyword evidence="6" id="KW-0479">Metal-binding</keyword>
<dbReference type="PANTHER" id="PTHR33540:SF2">
    <property type="entry name" value="TRNA THREONYLCARBAMOYLADENOSINE BIOSYNTHESIS PROTEIN TSAE"/>
    <property type="match status" value="1"/>
</dbReference>
<name>A0ABS2GSL7_9BURK</name>
<dbReference type="InterPro" id="IPR003442">
    <property type="entry name" value="T6A_TsaE"/>
</dbReference>